<reference evidence="3" key="1">
    <citation type="submission" date="2022-11" db="UniProtKB">
        <authorList>
            <consortium name="WormBaseParasite"/>
        </authorList>
    </citation>
    <scope>IDENTIFICATION</scope>
</reference>
<keyword evidence="2" id="KW-1185">Reference proteome</keyword>
<name>A0A914XQT7_9BILA</name>
<feature type="compositionally biased region" description="Polar residues" evidence="1">
    <location>
        <begin position="51"/>
        <end position="62"/>
    </location>
</feature>
<dbReference type="WBParaSite" id="PSAMB.scaffold937size38380.g9893.t1">
    <property type="protein sequence ID" value="PSAMB.scaffold937size38380.g9893.t1"/>
    <property type="gene ID" value="PSAMB.scaffold937size38380.g9893"/>
</dbReference>
<evidence type="ECO:0000313" key="2">
    <source>
        <dbReference type="Proteomes" id="UP000887566"/>
    </source>
</evidence>
<sequence>MRQAHKRGRQKVAVGQSKRVERKTGEQLAAPGNQLNGASQVDRLPLPPRATRQSLVKTTAGSIVSRADPQPLAAPAPTISTSFCGSSSVALIVNKRLPPCSPWSSLLPFALPGRPRYGCSRELVWREPKDMPRKSKSALSDGFG</sequence>
<proteinExistence type="predicted"/>
<evidence type="ECO:0000313" key="3">
    <source>
        <dbReference type="WBParaSite" id="PSAMB.scaffold937size38380.g9893.t1"/>
    </source>
</evidence>
<protein>
    <submittedName>
        <fullName evidence="3">Uncharacterized protein</fullName>
    </submittedName>
</protein>
<dbReference type="Proteomes" id="UP000887566">
    <property type="component" value="Unplaced"/>
</dbReference>
<feature type="compositionally biased region" description="Basic residues" evidence="1">
    <location>
        <begin position="1"/>
        <end position="10"/>
    </location>
</feature>
<evidence type="ECO:0000256" key="1">
    <source>
        <dbReference type="SAM" id="MobiDB-lite"/>
    </source>
</evidence>
<organism evidence="2 3">
    <name type="scientific">Plectus sambesii</name>
    <dbReference type="NCBI Taxonomy" id="2011161"/>
    <lineage>
        <taxon>Eukaryota</taxon>
        <taxon>Metazoa</taxon>
        <taxon>Ecdysozoa</taxon>
        <taxon>Nematoda</taxon>
        <taxon>Chromadorea</taxon>
        <taxon>Plectida</taxon>
        <taxon>Plectina</taxon>
        <taxon>Plectoidea</taxon>
        <taxon>Plectidae</taxon>
        <taxon>Plectus</taxon>
    </lineage>
</organism>
<dbReference type="AlphaFoldDB" id="A0A914XQT7"/>
<accession>A0A914XQT7</accession>
<feature type="region of interest" description="Disordered" evidence="1">
    <location>
        <begin position="1"/>
        <end position="62"/>
    </location>
</feature>